<evidence type="ECO:0000256" key="2">
    <source>
        <dbReference type="ARBA" id="ARBA00023015"/>
    </source>
</evidence>
<dbReference type="STRING" id="1480615.AWJ14_13595"/>
<dbReference type="AlphaFoldDB" id="A0A1C1YXW2"/>
<evidence type="ECO:0000313" key="6">
    <source>
        <dbReference type="EMBL" id="OCW58361.1"/>
    </source>
</evidence>
<dbReference type="RefSeq" id="WP_066176647.1">
    <property type="nucleotide sequence ID" value="NZ_LQZT01000007.1"/>
</dbReference>
<keyword evidence="3" id="KW-0238">DNA-binding</keyword>
<dbReference type="Gene3D" id="1.10.10.10">
    <property type="entry name" value="Winged helix-like DNA-binding domain superfamily/Winged helix DNA-binding domain"/>
    <property type="match status" value="1"/>
</dbReference>
<organism evidence="6 7">
    <name type="scientific">Hoeflea olei</name>
    <dbReference type="NCBI Taxonomy" id="1480615"/>
    <lineage>
        <taxon>Bacteria</taxon>
        <taxon>Pseudomonadati</taxon>
        <taxon>Pseudomonadota</taxon>
        <taxon>Alphaproteobacteria</taxon>
        <taxon>Hyphomicrobiales</taxon>
        <taxon>Rhizobiaceae</taxon>
        <taxon>Hoeflea</taxon>
    </lineage>
</organism>
<dbReference type="Pfam" id="PF03466">
    <property type="entry name" value="LysR_substrate"/>
    <property type="match status" value="1"/>
</dbReference>
<comment type="similarity">
    <text evidence="1">Belongs to the LysR transcriptional regulatory family.</text>
</comment>
<proteinExistence type="inferred from homology"/>
<dbReference type="Proteomes" id="UP000094795">
    <property type="component" value="Unassembled WGS sequence"/>
</dbReference>
<dbReference type="SUPFAM" id="SSF46785">
    <property type="entry name" value="Winged helix' DNA-binding domain"/>
    <property type="match status" value="1"/>
</dbReference>
<keyword evidence="4" id="KW-0804">Transcription</keyword>
<evidence type="ECO:0000259" key="5">
    <source>
        <dbReference type="PROSITE" id="PS50931"/>
    </source>
</evidence>
<dbReference type="InterPro" id="IPR000847">
    <property type="entry name" value="LysR_HTH_N"/>
</dbReference>
<dbReference type="InterPro" id="IPR005119">
    <property type="entry name" value="LysR_subst-bd"/>
</dbReference>
<dbReference type="FunFam" id="1.10.10.10:FF:000001">
    <property type="entry name" value="LysR family transcriptional regulator"/>
    <property type="match status" value="1"/>
</dbReference>
<comment type="caution">
    <text evidence="6">The sequence shown here is derived from an EMBL/GenBank/DDBJ whole genome shotgun (WGS) entry which is preliminary data.</text>
</comment>
<reference evidence="6 7" key="1">
    <citation type="submission" date="2015-12" db="EMBL/GenBank/DDBJ databases">
        <authorList>
            <person name="Shamseldin A."/>
            <person name="Moawad H."/>
            <person name="Abd El-Rahim W.M."/>
            <person name="Sadowsky M.J."/>
        </authorList>
    </citation>
    <scope>NUCLEOTIDE SEQUENCE [LARGE SCALE GENOMIC DNA]</scope>
    <source>
        <strain evidence="6 7">JC234</strain>
    </source>
</reference>
<feature type="domain" description="HTH lysR-type" evidence="5">
    <location>
        <begin position="1"/>
        <end position="58"/>
    </location>
</feature>
<name>A0A1C1YXW2_9HYPH</name>
<dbReference type="Pfam" id="PF00126">
    <property type="entry name" value="HTH_1"/>
    <property type="match status" value="1"/>
</dbReference>
<dbReference type="OrthoDB" id="9811588at2"/>
<dbReference type="GO" id="GO:0003677">
    <property type="term" value="F:DNA binding"/>
    <property type="evidence" value="ECO:0007669"/>
    <property type="project" value="UniProtKB-KW"/>
</dbReference>
<evidence type="ECO:0000313" key="7">
    <source>
        <dbReference type="Proteomes" id="UP000094795"/>
    </source>
</evidence>
<protein>
    <submittedName>
        <fullName evidence="6">LysR family transcriptional regulator</fullName>
    </submittedName>
</protein>
<evidence type="ECO:0000256" key="4">
    <source>
        <dbReference type="ARBA" id="ARBA00023163"/>
    </source>
</evidence>
<dbReference type="PANTHER" id="PTHR30346">
    <property type="entry name" value="TRANSCRIPTIONAL DUAL REGULATOR HCAR-RELATED"/>
    <property type="match status" value="1"/>
</dbReference>
<dbReference type="InterPro" id="IPR036390">
    <property type="entry name" value="WH_DNA-bd_sf"/>
</dbReference>
<dbReference type="InterPro" id="IPR036388">
    <property type="entry name" value="WH-like_DNA-bd_sf"/>
</dbReference>
<dbReference type="Gene3D" id="3.40.190.10">
    <property type="entry name" value="Periplasmic binding protein-like II"/>
    <property type="match status" value="2"/>
</dbReference>
<gene>
    <name evidence="6" type="ORF">AWJ14_13595</name>
</gene>
<dbReference type="GO" id="GO:0032993">
    <property type="term" value="C:protein-DNA complex"/>
    <property type="evidence" value="ECO:0007669"/>
    <property type="project" value="TreeGrafter"/>
</dbReference>
<accession>A0A1C1YXW2</accession>
<keyword evidence="2" id="KW-0805">Transcription regulation</keyword>
<dbReference type="EMBL" id="LQZT01000007">
    <property type="protein sequence ID" value="OCW58361.1"/>
    <property type="molecule type" value="Genomic_DNA"/>
</dbReference>
<evidence type="ECO:0000256" key="1">
    <source>
        <dbReference type="ARBA" id="ARBA00009437"/>
    </source>
</evidence>
<dbReference type="PROSITE" id="PS50931">
    <property type="entry name" value="HTH_LYSR"/>
    <property type="match status" value="1"/>
</dbReference>
<sequence length="304" mass="33513">MELRQLRHFVAVAEELHFGRAAERLHMTQPPLSQSIQALEADLGVQLFVRTKRTVRLSPIGKEWLPYARRVLGEATTLPELARRLSRGEVGTLHLAFVSFVGYSFLPRLVSRFKHAFPEVDIELNEATSNVQIDGLLAGELDIGLMIPPPNRAMPAPLGYVPISSEELVVAMPTTWLEVGDPAHATGTVSFDRLRGKPLILFPRTGAPVLHDLVTRLYADFGAHPVIGQRAMQMQTIINLVAEGLGLAFVPSSMCSLSPAGVTYLRLRESAPTIEVGMGWRPEEAPELVRKFVAFVADEIARPM</sequence>
<dbReference type="SUPFAM" id="SSF53850">
    <property type="entry name" value="Periplasmic binding protein-like II"/>
    <property type="match status" value="1"/>
</dbReference>
<dbReference type="PRINTS" id="PR00039">
    <property type="entry name" value="HTHLYSR"/>
</dbReference>
<keyword evidence="7" id="KW-1185">Reference proteome</keyword>
<dbReference type="PANTHER" id="PTHR30346:SF0">
    <property type="entry name" value="HCA OPERON TRANSCRIPTIONAL ACTIVATOR HCAR"/>
    <property type="match status" value="1"/>
</dbReference>
<dbReference type="GO" id="GO:0003700">
    <property type="term" value="F:DNA-binding transcription factor activity"/>
    <property type="evidence" value="ECO:0007669"/>
    <property type="project" value="InterPro"/>
</dbReference>
<evidence type="ECO:0000256" key="3">
    <source>
        <dbReference type="ARBA" id="ARBA00023125"/>
    </source>
</evidence>